<comment type="caution">
    <text evidence="1">The sequence shown here is derived from an EMBL/GenBank/DDBJ whole genome shotgun (WGS) entry which is preliminary data.</text>
</comment>
<accession>X0UHT9</accession>
<dbReference type="EMBL" id="BARS01028929">
    <property type="protein sequence ID" value="GAF99942.1"/>
    <property type="molecule type" value="Genomic_DNA"/>
</dbReference>
<reference evidence="1" key="1">
    <citation type="journal article" date="2014" name="Front. Microbiol.">
        <title>High frequency of phylogenetically diverse reductive dehalogenase-homologous genes in deep subseafloor sedimentary metagenomes.</title>
        <authorList>
            <person name="Kawai M."/>
            <person name="Futagami T."/>
            <person name="Toyoda A."/>
            <person name="Takaki Y."/>
            <person name="Nishi S."/>
            <person name="Hori S."/>
            <person name="Arai W."/>
            <person name="Tsubouchi T."/>
            <person name="Morono Y."/>
            <person name="Uchiyama I."/>
            <person name="Ito T."/>
            <person name="Fujiyama A."/>
            <person name="Inagaki F."/>
            <person name="Takami H."/>
        </authorList>
    </citation>
    <scope>NUCLEOTIDE SEQUENCE</scope>
    <source>
        <strain evidence="1">Expedition CK06-06</strain>
    </source>
</reference>
<feature type="non-terminal residue" evidence="1">
    <location>
        <position position="263"/>
    </location>
</feature>
<protein>
    <submittedName>
        <fullName evidence="1">Uncharacterized protein</fullName>
    </submittedName>
</protein>
<dbReference type="AlphaFoldDB" id="X0UHT9"/>
<feature type="non-terminal residue" evidence="1">
    <location>
        <position position="1"/>
    </location>
</feature>
<name>X0UHT9_9ZZZZ</name>
<sequence>DEIILRGAFRLSLTTEILEVRAKVTTAITVPELPYPLFDLQGTAAFAIDAEGLYGMAELYINSTLPPSFVPGFDFDAEFVLEVNTASKPKDIQTYEFDRTNGNKLDLVTVTLAARQLHIVAGGTLTFSLKDASAEIEFAGRFEFLITPFLIEIQAQVSVSSTPDLVSGNAEGAFQLTSAGLAGFIQVNFAAGDEIGDTGLTEIIGADFSMSLELAFYINTGIDDVILNGVLLVGEEVKLEASGFLELSIDDVAGFRIEGELLV</sequence>
<organism evidence="1">
    <name type="scientific">marine sediment metagenome</name>
    <dbReference type="NCBI Taxonomy" id="412755"/>
    <lineage>
        <taxon>unclassified sequences</taxon>
        <taxon>metagenomes</taxon>
        <taxon>ecological metagenomes</taxon>
    </lineage>
</organism>
<gene>
    <name evidence="1" type="ORF">S01H1_45289</name>
</gene>
<proteinExistence type="predicted"/>
<evidence type="ECO:0000313" key="1">
    <source>
        <dbReference type="EMBL" id="GAF99942.1"/>
    </source>
</evidence>